<comment type="caution">
    <text evidence="1">The sequence shown here is derived from an EMBL/GenBank/DDBJ whole genome shotgun (WGS) entry which is preliminary data.</text>
</comment>
<accession>A0A2V1HT73</accession>
<dbReference type="EMBL" id="QEOP01000002">
    <property type="protein sequence ID" value="PVZ94249.1"/>
    <property type="molecule type" value="Genomic_DNA"/>
</dbReference>
<sequence>MRTMRAYVEVHTDETGGMSSRAWTFDLGFWGTARTAETAVGALAMLQRSTGAPTIELEEQVDDFDPSFARDLEPATPGERATTMEILERARARTLELVENAEWWQLSRPSNEVPDIDPLGYASAGDLVRAFADKESRVYLPALGFEPREPLPDLVDELEASHEHVMRVVASLPDVLISVTPDGGEWTSVKLLRMLAWHERAHLGLLEALMRIW</sequence>
<dbReference type="AlphaFoldDB" id="A0A2V1HT73"/>
<proteinExistence type="predicted"/>
<evidence type="ECO:0000313" key="1">
    <source>
        <dbReference type="EMBL" id="PVZ94249.1"/>
    </source>
</evidence>
<protein>
    <recommendedName>
        <fullName evidence="3">DinB-like domain-containing protein</fullName>
    </recommendedName>
</protein>
<dbReference type="SUPFAM" id="SSF109854">
    <property type="entry name" value="DinB/YfiT-like putative metalloenzymes"/>
    <property type="match status" value="1"/>
</dbReference>
<evidence type="ECO:0000313" key="2">
    <source>
        <dbReference type="Proteomes" id="UP000244893"/>
    </source>
</evidence>
<reference evidence="1 2" key="1">
    <citation type="submission" date="2018-05" db="EMBL/GenBank/DDBJ databases">
        <title>Amnibacterium sp. M8JJ-5, whole genome shotgun sequence.</title>
        <authorList>
            <person name="Tuo L."/>
        </authorList>
    </citation>
    <scope>NUCLEOTIDE SEQUENCE [LARGE SCALE GENOMIC DNA]</scope>
    <source>
        <strain evidence="1 2">M8JJ-5</strain>
    </source>
</reference>
<organism evidence="1 2">
    <name type="scientific">Amnibacterium flavum</name>
    <dbReference type="NCBI Taxonomy" id="2173173"/>
    <lineage>
        <taxon>Bacteria</taxon>
        <taxon>Bacillati</taxon>
        <taxon>Actinomycetota</taxon>
        <taxon>Actinomycetes</taxon>
        <taxon>Micrococcales</taxon>
        <taxon>Microbacteriaceae</taxon>
        <taxon>Amnibacterium</taxon>
    </lineage>
</organism>
<gene>
    <name evidence="1" type="ORF">DDQ50_10935</name>
</gene>
<dbReference type="Gene3D" id="1.20.120.450">
    <property type="entry name" value="dinb family like domain"/>
    <property type="match status" value="1"/>
</dbReference>
<dbReference type="Proteomes" id="UP000244893">
    <property type="component" value="Unassembled WGS sequence"/>
</dbReference>
<evidence type="ECO:0008006" key="3">
    <source>
        <dbReference type="Google" id="ProtNLM"/>
    </source>
</evidence>
<keyword evidence="2" id="KW-1185">Reference proteome</keyword>
<dbReference type="InterPro" id="IPR034660">
    <property type="entry name" value="DinB/YfiT-like"/>
</dbReference>
<name>A0A2V1HT73_9MICO</name>